<dbReference type="EMBL" id="FOEP01000010">
    <property type="protein sequence ID" value="SEQ64213.1"/>
    <property type="molecule type" value="Genomic_DNA"/>
</dbReference>
<gene>
    <name evidence="2" type="ORF">SAMN04488092_11022</name>
</gene>
<dbReference type="InterPro" id="IPR018964">
    <property type="entry name" value="Phage_phiJL001_Gp84_C"/>
</dbReference>
<evidence type="ECO:0000313" key="2">
    <source>
        <dbReference type="EMBL" id="SEQ64213.1"/>
    </source>
</evidence>
<reference evidence="2 3" key="1">
    <citation type="submission" date="2016-10" db="EMBL/GenBank/DDBJ databases">
        <authorList>
            <person name="de Groot N.N."/>
        </authorList>
    </citation>
    <scope>NUCLEOTIDE SEQUENCE [LARGE SCALE GENOMIC DNA]</scope>
    <source>
        <strain evidence="2 3">DSM 22007</strain>
    </source>
</reference>
<keyword evidence="3" id="KW-1185">Reference proteome</keyword>
<dbReference type="AlphaFoldDB" id="A0A1H9HPH3"/>
<dbReference type="Pfam" id="PF09356">
    <property type="entry name" value="Phage_BR0599"/>
    <property type="match status" value="1"/>
</dbReference>
<dbReference type="InterPro" id="IPR011928">
    <property type="entry name" value="Phage_phiJL001_Gp84"/>
</dbReference>
<protein>
    <recommendedName>
        <fullName evidence="1">Bacteriophage phiJL001 Gp84 C-terminal domain-containing protein</fullName>
    </recommendedName>
</protein>
<sequence length="294" mass="31720">MKLDDAFLSHLQSGVTTLCRCWSIRRKDGETYGFTDHDLDLKFEGIRFKADTGLSAMALQQGTGLSVDNTEALGALSDAAVSEEDIEAGRFDAASVRCWLVNWADVAQRALQFNGMIGELSRAAGGFQAELRGLTDMLNQPVGRVYQRPCTAVFGDTECGFDAETSGYTAEIAVEQVDEARVFRFAELAGFDLGWFQRGSLAVLDGAAGGLKGAIKQDHIDGGQRVIELWAPLRAEIAAGDHIRLTAGCDKRFATCRLKFDNVMNFQGFPDIPGDDWTVAYPGSSAAAGGGSRR</sequence>
<feature type="domain" description="Bacteriophage phiJL001 Gp84 C-terminal" evidence="1">
    <location>
        <begin position="194"/>
        <end position="276"/>
    </location>
</feature>
<name>A0A1H9HPH3_9RHOB</name>
<proteinExistence type="predicted"/>
<dbReference type="RefSeq" id="WP_090270336.1">
    <property type="nucleotide sequence ID" value="NZ_FOEP01000010.1"/>
</dbReference>
<dbReference type="Pfam" id="PF09931">
    <property type="entry name" value="Phage_phiJL001_Gp84_N"/>
    <property type="match status" value="1"/>
</dbReference>
<dbReference type="STRING" id="657014.SAMN04488092_11022"/>
<dbReference type="NCBIfam" id="TIGR02218">
    <property type="entry name" value="phg_TIGR02218"/>
    <property type="match status" value="1"/>
</dbReference>
<dbReference type="Proteomes" id="UP000198634">
    <property type="component" value="Unassembled WGS sequence"/>
</dbReference>
<evidence type="ECO:0000259" key="1">
    <source>
        <dbReference type="Pfam" id="PF09356"/>
    </source>
</evidence>
<accession>A0A1H9HPH3</accession>
<organism evidence="2 3">
    <name type="scientific">Thalassovita taeanensis</name>
    <dbReference type="NCBI Taxonomy" id="657014"/>
    <lineage>
        <taxon>Bacteria</taxon>
        <taxon>Pseudomonadati</taxon>
        <taxon>Pseudomonadota</taxon>
        <taxon>Alphaproteobacteria</taxon>
        <taxon>Rhodobacterales</taxon>
        <taxon>Roseobacteraceae</taxon>
        <taxon>Thalassovita</taxon>
    </lineage>
</organism>
<dbReference type="OrthoDB" id="1633386at2"/>
<evidence type="ECO:0000313" key="3">
    <source>
        <dbReference type="Proteomes" id="UP000198634"/>
    </source>
</evidence>